<accession>A0A076PJQ7</accession>
<feature type="compositionally biased region" description="Low complexity" evidence="1">
    <location>
        <begin position="182"/>
        <end position="205"/>
    </location>
</feature>
<feature type="compositionally biased region" description="Basic and acidic residues" evidence="1">
    <location>
        <begin position="157"/>
        <end position="168"/>
    </location>
</feature>
<dbReference type="RefSeq" id="WP_080731525.1">
    <property type="nucleotide sequence ID" value="NZ_CP006704.1"/>
</dbReference>
<sequence>MQQQQAPAQREFFNLHANGIGYLHRVRWVTPAGRGRKAEPFLACAISALRGATDSPDYTYFDLRVSSAEAIDLIDSLQKEVDERRKVLISFRIADLYAHSYERDARDQGGRPTGQKELAGLIKGRLILVNSVKVDGQLVYQRAESNADAAQSGSQPHGDEAFHDERAGNSEQGGQNEQAHGPAAQERAPAQAPRQQPQYRAPVPQGRTPSAPARQPARSGGYGITPGHQRQGGYADRREHDYA</sequence>
<protein>
    <recommendedName>
        <fullName evidence="4">DUF3577 domain-containing protein</fullName>
    </recommendedName>
</protein>
<evidence type="ECO:0008006" key="4">
    <source>
        <dbReference type="Google" id="ProtNLM"/>
    </source>
</evidence>
<gene>
    <name evidence="2" type="ORF">O987_14672</name>
</gene>
<dbReference type="AlphaFoldDB" id="A0A076PJQ7"/>
<dbReference type="HOGENOM" id="CLU_056377_1_0_4"/>
<dbReference type="Pfam" id="PF12101">
    <property type="entry name" value="DUF3577"/>
    <property type="match status" value="1"/>
</dbReference>
<dbReference type="KEGG" id="ctes:O987_14672"/>
<dbReference type="EMBL" id="CP006704">
    <property type="protein sequence ID" value="AIJ47049.1"/>
    <property type="molecule type" value="Genomic_DNA"/>
</dbReference>
<dbReference type="Proteomes" id="UP000028782">
    <property type="component" value="Chromosome"/>
</dbReference>
<feature type="compositionally biased region" description="Polar residues" evidence="1">
    <location>
        <begin position="169"/>
        <end position="178"/>
    </location>
</feature>
<reference evidence="2 3" key="1">
    <citation type="journal article" date="2014" name="Genome Announc.">
        <title>Complete Genome Sequence of Polychlorinated Biphenyl Degrader Comamonas testosteroni TK102 (NBRC 109938).</title>
        <authorList>
            <person name="Fukuda K."/>
            <person name="Hosoyama A."/>
            <person name="Tsuchikane K."/>
            <person name="Ohji S."/>
            <person name="Yamazoe A."/>
            <person name="Fujita N."/>
            <person name="Shintani M."/>
            <person name="Kimbara K."/>
        </authorList>
    </citation>
    <scope>NUCLEOTIDE SEQUENCE [LARGE SCALE GENOMIC DNA]</scope>
    <source>
        <strain evidence="2">TK102</strain>
    </source>
</reference>
<organism evidence="2 3">
    <name type="scientific">Comamonas testosteroni TK102</name>
    <dbReference type="NCBI Taxonomy" id="1392005"/>
    <lineage>
        <taxon>Bacteria</taxon>
        <taxon>Pseudomonadati</taxon>
        <taxon>Pseudomonadota</taxon>
        <taxon>Betaproteobacteria</taxon>
        <taxon>Burkholderiales</taxon>
        <taxon>Comamonadaceae</taxon>
        <taxon>Comamonas</taxon>
    </lineage>
</organism>
<name>A0A076PJQ7_COMTE</name>
<proteinExistence type="predicted"/>
<dbReference type="InterPro" id="IPR021960">
    <property type="entry name" value="DUF3577"/>
</dbReference>
<feature type="region of interest" description="Disordered" evidence="1">
    <location>
        <begin position="145"/>
        <end position="243"/>
    </location>
</feature>
<evidence type="ECO:0000313" key="3">
    <source>
        <dbReference type="Proteomes" id="UP000028782"/>
    </source>
</evidence>
<evidence type="ECO:0000256" key="1">
    <source>
        <dbReference type="SAM" id="MobiDB-lite"/>
    </source>
</evidence>
<evidence type="ECO:0000313" key="2">
    <source>
        <dbReference type="EMBL" id="AIJ47049.1"/>
    </source>
</evidence>